<keyword evidence="4" id="KW-1185">Reference proteome</keyword>
<dbReference type="Proteomes" id="UP000294547">
    <property type="component" value="Unassembled WGS sequence"/>
</dbReference>
<feature type="chain" id="PRO_5020497315" evidence="2">
    <location>
        <begin position="24"/>
        <end position="387"/>
    </location>
</feature>
<protein>
    <submittedName>
        <fullName evidence="3">Uncharacterized protein</fullName>
    </submittedName>
</protein>
<dbReference type="OrthoDB" id="8364552at2"/>
<evidence type="ECO:0000256" key="1">
    <source>
        <dbReference type="SAM" id="Phobius"/>
    </source>
</evidence>
<gene>
    <name evidence="3" type="ORF">EDD54_0382</name>
</gene>
<organism evidence="3 4">
    <name type="scientific">Oharaeibacter diazotrophicus</name>
    <dbReference type="NCBI Taxonomy" id="1920512"/>
    <lineage>
        <taxon>Bacteria</taxon>
        <taxon>Pseudomonadati</taxon>
        <taxon>Pseudomonadota</taxon>
        <taxon>Alphaproteobacteria</taxon>
        <taxon>Hyphomicrobiales</taxon>
        <taxon>Pleomorphomonadaceae</taxon>
        <taxon>Oharaeibacter</taxon>
    </lineage>
</organism>
<comment type="caution">
    <text evidence="3">The sequence shown here is derived from an EMBL/GenBank/DDBJ whole genome shotgun (WGS) entry which is preliminary data.</text>
</comment>
<reference evidence="3 4" key="1">
    <citation type="submission" date="2019-03" db="EMBL/GenBank/DDBJ databases">
        <title>Genomic Encyclopedia of Type Strains, Phase IV (KMG-IV): sequencing the most valuable type-strain genomes for metagenomic binning, comparative biology and taxonomic classification.</title>
        <authorList>
            <person name="Goeker M."/>
        </authorList>
    </citation>
    <scope>NUCLEOTIDE SEQUENCE [LARGE SCALE GENOMIC DNA]</scope>
    <source>
        <strain evidence="3 4">DSM 102969</strain>
    </source>
</reference>
<feature type="transmembrane region" description="Helical" evidence="1">
    <location>
        <begin position="339"/>
        <end position="361"/>
    </location>
</feature>
<dbReference type="AlphaFoldDB" id="A0A4R6RK78"/>
<evidence type="ECO:0000313" key="3">
    <source>
        <dbReference type="EMBL" id="TDP86505.1"/>
    </source>
</evidence>
<dbReference type="EMBL" id="SNXY01000006">
    <property type="protein sequence ID" value="TDP86505.1"/>
    <property type="molecule type" value="Genomic_DNA"/>
</dbReference>
<accession>A0A4R6RK78</accession>
<keyword evidence="1" id="KW-0812">Transmembrane</keyword>
<dbReference type="RefSeq" id="WP_126537096.1">
    <property type="nucleotide sequence ID" value="NZ_BSPM01000008.1"/>
</dbReference>
<feature type="signal peptide" evidence="2">
    <location>
        <begin position="1"/>
        <end position="23"/>
    </location>
</feature>
<evidence type="ECO:0000313" key="4">
    <source>
        <dbReference type="Proteomes" id="UP000294547"/>
    </source>
</evidence>
<proteinExistence type="predicted"/>
<keyword evidence="2" id="KW-0732">Signal</keyword>
<evidence type="ECO:0000256" key="2">
    <source>
        <dbReference type="SAM" id="SignalP"/>
    </source>
</evidence>
<keyword evidence="1" id="KW-0472">Membrane</keyword>
<keyword evidence="1" id="KW-1133">Transmembrane helix</keyword>
<name>A0A4R6RK78_9HYPH</name>
<sequence>MRFLGLIAGVTSLAVGTASLVHALPTVTAAARFASAAAGLDPLTTLAVVRASAAGSVIADLRAAVAADDRELADSLLALADARDIAVPADLRAAVADLAAPTATVLRGLRDFGGGALTGSAESLAGFAGVATADLLVIGDVRDLGREAAVWAGGGEPDLLVAGLSAVGIALTAGTVATAVSTVASAGATAPMAGGAATARGGLSVVKAVLKAPVKAGEAGGRGLRRILVPLVDDAVDPSALARAASAFDIADPGAAVRVAREAVDLRKAGRIGAVAADFAAVRAASGLRTAVWLGGRVETPADLARGTARLTRLGDKGLAVTWRLGDLVVGGVLRLAGLVWDVLATAVGAVLGLAFGAARLGRSLGRIGRAGRRKWRISARRAGVSV</sequence>